<protein>
    <submittedName>
        <fullName evidence="1">Uncharacterized protein</fullName>
    </submittedName>
</protein>
<evidence type="ECO:0000313" key="1">
    <source>
        <dbReference type="EMBL" id="KAH7997158.1"/>
    </source>
</evidence>
<evidence type="ECO:0000313" key="2">
    <source>
        <dbReference type="Proteomes" id="UP000827872"/>
    </source>
</evidence>
<organism evidence="1 2">
    <name type="scientific">Sphaerodactylus townsendi</name>
    <dbReference type="NCBI Taxonomy" id="933632"/>
    <lineage>
        <taxon>Eukaryota</taxon>
        <taxon>Metazoa</taxon>
        <taxon>Chordata</taxon>
        <taxon>Craniata</taxon>
        <taxon>Vertebrata</taxon>
        <taxon>Euteleostomi</taxon>
        <taxon>Lepidosauria</taxon>
        <taxon>Squamata</taxon>
        <taxon>Bifurcata</taxon>
        <taxon>Gekkota</taxon>
        <taxon>Sphaerodactylidae</taxon>
        <taxon>Sphaerodactylus</taxon>
    </lineage>
</organism>
<sequence>MISLSDETGERFVQEMVPMLSQNGICVDFIIKMPEVAFSSEVVEGVAEAVNKYKVIMGSTAKVLVLHGEIHTMIILRLCLQIPELEDISVKATGKIWIWTAQMDFTSLPFERSWDISSIHGTISFAVHSMELSGFQKFIQERKINSEEKDGFIRLFWQQAFLCSFLNSAAVQEDGEICTGEEKLKDLPGSVFETITTAHSYSIYNGVYALAHALQDWQLSSFKHRVTAHGRQWNLLDQEGWQLYHFLRSVSFNNSAGESISFDTNGELVTNLDIVNWVTFPNQSFLRVKVGKADSKALPEKMLLRGNDRRPFAWPAMFNQVGFLNALGYLK</sequence>
<reference evidence="1" key="1">
    <citation type="submission" date="2021-08" db="EMBL/GenBank/DDBJ databases">
        <title>The first chromosome-level gecko genome reveals the dynamic sex chromosomes of Neotropical dwarf geckos (Sphaerodactylidae: Sphaerodactylus).</title>
        <authorList>
            <person name="Pinto B.J."/>
            <person name="Keating S.E."/>
            <person name="Gamble T."/>
        </authorList>
    </citation>
    <scope>NUCLEOTIDE SEQUENCE</scope>
    <source>
        <strain evidence="1">TG3544</strain>
    </source>
</reference>
<proteinExistence type="predicted"/>
<keyword evidence="2" id="KW-1185">Reference proteome</keyword>
<accession>A0ACB8EXC1</accession>
<dbReference type="EMBL" id="CM037628">
    <property type="protein sequence ID" value="KAH7997158.1"/>
    <property type="molecule type" value="Genomic_DNA"/>
</dbReference>
<gene>
    <name evidence="1" type="ORF">K3G42_013716</name>
</gene>
<comment type="caution">
    <text evidence="1">The sequence shown here is derived from an EMBL/GenBank/DDBJ whole genome shotgun (WGS) entry which is preliminary data.</text>
</comment>
<dbReference type="Proteomes" id="UP000827872">
    <property type="component" value="Linkage Group LG15"/>
</dbReference>
<name>A0ACB8EXC1_9SAUR</name>